<reference evidence="1 2" key="1">
    <citation type="submission" date="2019-06" db="EMBL/GenBank/DDBJ databases">
        <title>Tsukamurella conjunctivitidis sp. nov., Tsukamurella assacharolytica sp. nov. and Tsukamurella sputae sp. nov. isolated from patients with conjunctivitis, bacteraemia (lymphoma) and respiratory infection (sputum) in Hong Kong.</title>
        <authorList>
            <person name="Teng J.L.L."/>
            <person name="Lee H.H."/>
            <person name="Fong J.Y.H."/>
            <person name="Fok K.M.N."/>
            <person name="Lau S.K.P."/>
            <person name="Woo P.C.Y."/>
        </authorList>
    </citation>
    <scope>NUCLEOTIDE SEQUENCE [LARGE SCALE GENOMIC DNA]</scope>
    <source>
        <strain evidence="1 2">HKU72</strain>
    </source>
</reference>
<name>A0A5C5RZN9_9ACTN</name>
<evidence type="ECO:0000313" key="2">
    <source>
        <dbReference type="Proteomes" id="UP000319375"/>
    </source>
</evidence>
<dbReference type="InterPro" id="IPR036513">
    <property type="entry name" value="STAS_dom_sf"/>
</dbReference>
<dbReference type="AlphaFoldDB" id="A0A5C5RZN9"/>
<keyword evidence="2" id="KW-1185">Reference proteome</keyword>
<gene>
    <name evidence="1" type="ORF">FK530_18240</name>
</gene>
<comment type="caution">
    <text evidence="1">The sequence shown here is derived from an EMBL/GenBank/DDBJ whole genome shotgun (WGS) entry which is preliminary data.</text>
</comment>
<dbReference type="SUPFAM" id="SSF52091">
    <property type="entry name" value="SpoIIaa-like"/>
    <property type="match status" value="1"/>
</dbReference>
<evidence type="ECO:0000313" key="1">
    <source>
        <dbReference type="EMBL" id="TWS27461.1"/>
    </source>
</evidence>
<proteinExistence type="predicted"/>
<dbReference type="OrthoDB" id="3697150at2"/>
<dbReference type="Gene3D" id="3.30.750.24">
    <property type="entry name" value="STAS domain"/>
    <property type="match status" value="1"/>
</dbReference>
<dbReference type="EMBL" id="VIGX01000013">
    <property type="protein sequence ID" value="TWS27461.1"/>
    <property type="molecule type" value="Genomic_DNA"/>
</dbReference>
<accession>A0A5C5RZN9</accession>
<dbReference type="RefSeq" id="WP_146488404.1">
    <property type="nucleotide sequence ID" value="NZ_VIGX01000013.1"/>
</dbReference>
<protein>
    <recommendedName>
        <fullName evidence="3">STAS domain-containing protein</fullName>
    </recommendedName>
</protein>
<sequence length="121" mass="13163">MQRGTSTSPAILSVTGFIDASNTREVARSVQCQFNQRNDIVIDLSQLHFIGLGALWIVIGLPQIAFSRDLCCAVVAGRRVDHLLDRVNDGRPPWVFGDLPRACDAVLTGGHHHLSMSRASA</sequence>
<organism evidence="1 2">
    <name type="scientific">Tsukamurella conjunctivitidis</name>
    <dbReference type="NCBI Taxonomy" id="2592068"/>
    <lineage>
        <taxon>Bacteria</taxon>
        <taxon>Bacillati</taxon>
        <taxon>Actinomycetota</taxon>
        <taxon>Actinomycetes</taxon>
        <taxon>Mycobacteriales</taxon>
        <taxon>Tsukamurellaceae</taxon>
        <taxon>Tsukamurella</taxon>
    </lineage>
</organism>
<dbReference type="Proteomes" id="UP000319375">
    <property type="component" value="Unassembled WGS sequence"/>
</dbReference>
<evidence type="ECO:0008006" key="3">
    <source>
        <dbReference type="Google" id="ProtNLM"/>
    </source>
</evidence>